<evidence type="ECO:0000256" key="9">
    <source>
        <dbReference type="PROSITE-ProRule" id="PRU00520"/>
    </source>
</evidence>
<dbReference type="InterPro" id="IPR006070">
    <property type="entry name" value="Sua5-like_dom"/>
</dbReference>
<comment type="catalytic activity">
    <reaction evidence="8">
        <text>C-terminal L-cysteinyl-[HypE protein] + carbamoyl phosphate + ATP + H2O = C-terminal S-carboxamide-L-cysteinyl-[HypE protein] + AMP + phosphate + diphosphate + H(+)</text>
        <dbReference type="Rhea" id="RHEA:55636"/>
        <dbReference type="Rhea" id="RHEA-COMP:14247"/>
        <dbReference type="Rhea" id="RHEA-COMP:14392"/>
        <dbReference type="ChEBI" id="CHEBI:15377"/>
        <dbReference type="ChEBI" id="CHEBI:15378"/>
        <dbReference type="ChEBI" id="CHEBI:30616"/>
        <dbReference type="ChEBI" id="CHEBI:33019"/>
        <dbReference type="ChEBI" id="CHEBI:43474"/>
        <dbReference type="ChEBI" id="CHEBI:58228"/>
        <dbReference type="ChEBI" id="CHEBI:76913"/>
        <dbReference type="ChEBI" id="CHEBI:139126"/>
        <dbReference type="ChEBI" id="CHEBI:456215"/>
    </reaction>
</comment>
<feature type="domain" description="YrdC-like" evidence="11">
    <location>
        <begin position="223"/>
        <end position="408"/>
    </location>
</feature>
<dbReference type="PANTHER" id="PTHR42959">
    <property type="entry name" value="CARBAMOYLTRANSFERASE"/>
    <property type="match status" value="1"/>
</dbReference>
<dbReference type="Pfam" id="PF17788">
    <property type="entry name" value="HypF_C"/>
    <property type="match status" value="1"/>
</dbReference>
<dbReference type="PROSITE" id="PS00150">
    <property type="entry name" value="ACYLPHOSPHATASE_1"/>
    <property type="match status" value="1"/>
</dbReference>
<dbReference type="Gene3D" id="3.90.870.50">
    <property type="match status" value="1"/>
</dbReference>
<dbReference type="GO" id="GO:0008270">
    <property type="term" value="F:zinc ion binding"/>
    <property type="evidence" value="ECO:0007669"/>
    <property type="project" value="UniProtKB-KW"/>
</dbReference>
<dbReference type="InterPro" id="IPR001792">
    <property type="entry name" value="Acylphosphatase-like_dom"/>
</dbReference>
<dbReference type="Gene3D" id="3.30.420.360">
    <property type="match status" value="1"/>
</dbReference>
<evidence type="ECO:0000313" key="12">
    <source>
        <dbReference type="EMBL" id="CAE0634026.1"/>
    </source>
</evidence>
<dbReference type="InterPro" id="IPR055128">
    <property type="entry name" value="HypF_C_2"/>
</dbReference>
<dbReference type="GO" id="GO:0016743">
    <property type="term" value="F:carboxyl- or carbamoyltransferase activity"/>
    <property type="evidence" value="ECO:0007669"/>
    <property type="project" value="InterPro"/>
</dbReference>
<evidence type="ECO:0000256" key="6">
    <source>
        <dbReference type="ARBA" id="ARBA00022771"/>
    </source>
</evidence>
<reference evidence="12" key="1">
    <citation type="submission" date="2021-01" db="EMBL/GenBank/DDBJ databases">
        <authorList>
            <person name="Corre E."/>
            <person name="Pelletier E."/>
            <person name="Niang G."/>
            <person name="Scheremetjew M."/>
            <person name="Finn R."/>
            <person name="Kale V."/>
            <person name="Holt S."/>
            <person name="Cochrane G."/>
            <person name="Meng A."/>
            <person name="Brown T."/>
            <person name="Cohen L."/>
        </authorList>
    </citation>
    <scope>NUCLEOTIDE SEQUENCE</scope>
    <source>
        <strain evidence="12">CCMP3107</strain>
    </source>
</reference>
<dbReference type="PIRSF" id="PIRSF006256">
    <property type="entry name" value="CMPcnvr_hdrg_mat"/>
    <property type="match status" value="1"/>
</dbReference>
<evidence type="ECO:0000256" key="5">
    <source>
        <dbReference type="ARBA" id="ARBA00022723"/>
    </source>
</evidence>
<dbReference type="PROSITE" id="PS51160">
    <property type="entry name" value="ACYLPHOSPHATASE_3"/>
    <property type="match status" value="1"/>
</dbReference>
<evidence type="ECO:0000256" key="4">
    <source>
        <dbReference type="ARBA" id="ARBA00022598"/>
    </source>
</evidence>
<dbReference type="PROSITE" id="PS51163">
    <property type="entry name" value="YRDC"/>
    <property type="match status" value="1"/>
</dbReference>
<keyword evidence="4" id="KW-0436">Ligase</keyword>
<dbReference type="SUPFAM" id="SSF54975">
    <property type="entry name" value="Acylphosphatase/BLUF domain-like"/>
    <property type="match status" value="1"/>
</dbReference>
<dbReference type="SUPFAM" id="SSF55821">
    <property type="entry name" value="YrdC/RibB"/>
    <property type="match status" value="1"/>
</dbReference>
<comment type="similarity">
    <text evidence="2">Belongs to the carbamoyltransferase HypF family.</text>
</comment>
<evidence type="ECO:0000259" key="11">
    <source>
        <dbReference type="PROSITE" id="PS51163"/>
    </source>
</evidence>
<keyword evidence="5" id="KW-0479">Metal-binding</keyword>
<dbReference type="InterPro" id="IPR017945">
    <property type="entry name" value="DHBP_synth_RibB-like_a/b_dom"/>
</dbReference>
<dbReference type="EMBL" id="HBIU01027654">
    <property type="protein sequence ID" value="CAE0634026.1"/>
    <property type="molecule type" value="Transcribed_RNA"/>
</dbReference>
<feature type="domain" description="Acylphosphatase-like" evidence="10">
    <location>
        <begin position="21"/>
        <end position="109"/>
    </location>
</feature>
<dbReference type="InterPro" id="IPR041440">
    <property type="entry name" value="HypF_C"/>
</dbReference>
<gene>
    <name evidence="12" type="ORF">HAKA00212_LOCUS12740</name>
</gene>
<accession>A0A7S3XW62</accession>
<dbReference type="NCBIfam" id="TIGR00143">
    <property type="entry name" value="hypF"/>
    <property type="match status" value="1"/>
</dbReference>
<dbReference type="InterPro" id="IPR004421">
    <property type="entry name" value="Carbamoyltransferase_HypF"/>
</dbReference>
<comment type="caution">
    <text evidence="9">Lacks conserved residue(s) required for the propagation of feature annotation.</text>
</comment>
<dbReference type="Pfam" id="PF22521">
    <property type="entry name" value="HypF_C_2"/>
    <property type="match status" value="1"/>
</dbReference>
<dbReference type="GO" id="GO:0051604">
    <property type="term" value="P:protein maturation"/>
    <property type="evidence" value="ECO:0007669"/>
    <property type="project" value="TreeGrafter"/>
</dbReference>
<dbReference type="UniPathway" id="UPA00335"/>
<dbReference type="PANTHER" id="PTHR42959:SF1">
    <property type="entry name" value="CARBAMOYLTRANSFERASE HYPF"/>
    <property type="match status" value="1"/>
</dbReference>
<keyword evidence="7" id="KW-0862">Zinc</keyword>
<evidence type="ECO:0000256" key="7">
    <source>
        <dbReference type="ARBA" id="ARBA00022833"/>
    </source>
</evidence>
<dbReference type="InterPro" id="IPR011125">
    <property type="entry name" value="Znf_HypF"/>
</dbReference>
<dbReference type="Pfam" id="PF00708">
    <property type="entry name" value="Acylphosphatase"/>
    <property type="match status" value="1"/>
</dbReference>
<keyword evidence="6" id="KW-0863">Zinc-finger</keyword>
<dbReference type="InterPro" id="IPR036046">
    <property type="entry name" value="Acylphosphatase-like_dom_sf"/>
</dbReference>
<protein>
    <recommendedName>
        <fullName evidence="3">Threonylcarbamoyl-AMP synthase</fullName>
    </recommendedName>
</protein>
<organism evidence="12">
    <name type="scientific">Heterosigma akashiwo</name>
    <name type="common">Chromophytic alga</name>
    <name type="synonym">Heterosigma carterae</name>
    <dbReference type="NCBI Taxonomy" id="2829"/>
    <lineage>
        <taxon>Eukaryota</taxon>
        <taxon>Sar</taxon>
        <taxon>Stramenopiles</taxon>
        <taxon>Ochrophyta</taxon>
        <taxon>Raphidophyceae</taxon>
        <taxon>Chattonellales</taxon>
        <taxon>Chattonellaceae</taxon>
        <taxon>Heterosigma</taxon>
    </lineage>
</organism>
<sequence length="809" mass="86760">MSAVPTTTALTDRPHGAPMCGARLKVRGIVQGVGFRPQALRLARALGVVGSVHNEGTMAIVEAFGPEPALAEFEQRLRTLDHGGTRIDALLAQPLAVPAALPSTFSIADSALAQPGLGVAPDWAICPACCAETLDPFARRYRYAFTACTACGPRLSVFERAPYDRAHTTMAPFPLCAACAREYADTDDRRFHAQAMACHACGPRATLRRLDGKPFSLEALTALDDADGATSLLGRGELVLVKGLGGYQIACDATRADAVARLRALKRREGKPFALLVRDIEMARQWCLSDDVAEAALASPAAPIVLLPRRADAPLADGVAPGLPTLGVMLPNTALHLLLMRRRKAPIVLTSGNLSEEPQAIRLDDAAARLGPSIAWVLDHDRAIQRRVDDSVGRVVGGALRVMRRARGYAPAPLPLPKGFDHRTKVLALGGDLKNTFALVRDGQGVLSQHIGDLHDAACLADQRRALADYLAFYAFEPDLVACDLHPGYAATQHAQERWPDRQVGVGHHHAHIAACLGEHGWPLHGGKVLGIALDGIGMGEDGSFWGGEFLLADYRQAQRVGTFKPVCLPGGDLAAREPWRNTYAQLMAEMGWPRFTSNYDELELHHFLSAKPREMLDAMLANPALAPRASSVGRLFDAVAAAIGVCREQVAYEGEAAMRLESLVTAQDLDESAELDYPFAIPRLDKGKGLPYVEPLGMWQAVLGDLILATPAARIAARFHRGLAAVIVRMAQQEAERHELTTVALGGGVFQNKVLSELVLRGLEAAGLKALLPCQVPVNDGGLAWGQALIALARASQNEQRQETSPCV</sequence>
<dbReference type="Pfam" id="PF07503">
    <property type="entry name" value="zf-HYPF"/>
    <property type="match status" value="2"/>
</dbReference>
<dbReference type="Gene3D" id="3.30.110.120">
    <property type="match status" value="1"/>
</dbReference>
<dbReference type="AlphaFoldDB" id="A0A7S3XW62"/>
<evidence type="ECO:0000256" key="2">
    <source>
        <dbReference type="ARBA" id="ARBA00008097"/>
    </source>
</evidence>
<dbReference type="Pfam" id="PF01300">
    <property type="entry name" value="Sua5_yciO_yrdC"/>
    <property type="match status" value="1"/>
</dbReference>
<dbReference type="InterPro" id="IPR051060">
    <property type="entry name" value="Carbamoyltrans_HypF-like"/>
</dbReference>
<evidence type="ECO:0000259" key="10">
    <source>
        <dbReference type="PROSITE" id="PS51160"/>
    </source>
</evidence>
<dbReference type="InterPro" id="IPR017968">
    <property type="entry name" value="Acylphosphatase_CS"/>
</dbReference>
<evidence type="ECO:0000256" key="8">
    <source>
        <dbReference type="ARBA" id="ARBA00048220"/>
    </source>
</evidence>
<proteinExistence type="inferred from homology"/>
<comment type="pathway">
    <text evidence="1">Protein modification; [NiFe] hydrogenase maturation.</text>
</comment>
<dbReference type="GO" id="GO:0003725">
    <property type="term" value="F:double-stranded RNA binding"/>
    <property type="evidence" value="ECO:0007669"/>
    <property type="project" value="InterPro"/>
</dbReference>
<dbReference type="Gene3D" id="3.30.420.40">
    <property type="match status" value="1"/>
</dbReference>
<dbReference type="GO" id="GO:0016874">
    <property type="term" value="F:ligase activity"/>
    <property type="evidence" value="ECO:0007669"/>
    <property type="project" value="UniProtKB-KW"/>
</dbReference>
<name>A0A7S3XW62_HETAK</name>
<evidence type="ECO:0000256" key="1">
    <source>
        <dbReference type="ARBA" id="ARBA00004711"/>
    </source>
</evidence>
<evidence type="ECO:0000256" key="3">
    <source>
        <dbReference type="ARBA" id="ARBA00015492"/>
    </source>
</evidence>